<name>A0A0P0EKB1_AZOBR</name>
<evidence type="ECO:0000313" key="5">
    <source>
        <dbReference type="Proteomes" id="UP000298774"/>
    </source>
</evidence>
<dbReference type="InterPro" id="IPR001584">
    <property type="entry name" value="Integrase_cat-core"/>
</dbReference>
<reference evidence="3 6" key="2">
    <citation type="submission" date="2023-11" db="EMBL/GenBank/DDBJ databases">
        <title>MicrobeMod: A computational toolkit for identifying prokaryotic methylation and restriction-modification with nanopore sequencing.</title>
        <authorList>
            <person name="Crits-Christoph A."/>
            <person name="Kang S.C."/>
            <person name="Lee H."/>
            <person name="Ostrov N."/>
        </authorList>
    </citation>
    <scope>NUCLEOTIDE SEQUENCE [LARGE SCALE GENOMIC DNA]</scope>
    <source>
        <strain evidence="3 6">ATCC 29145</strain>
    </source>
</reference>
<dbReference type="EMBL" id="CP032339">
    <property type="protein sequence ID" value="QCO08961.1"/>
    <property type="molecule type" value="Genomic_DNA"/>
</dbReference>
<dbReference type="GO" id="GO:0015074">
    <property type="term" value="P:DNA integration"/>
    <property type="evidence" value="ECO:0007669"/>
    <property type="project" value="InterPro"/>
</dbReference>
<feature type="compositionally biased region" description="Low complexity" evidence="1">
    <location>
        <begin position="598"/>
        <end position="616"/>
    </location>
</feature>
<reference evidence="4 5" key="1">
    <citation type="submission" date="2018-09" db="EMBL/GenBank/DDBJ databases">
        <title>Whole genome based analysis of evolution and adaptive divergence in Indian and Brazilian strains of Azospirillum brasilense.</title>
        <authorList>
            <person name="Singh C."/>
            <person name="Tripathi A.K."/>
        </authorList>
    </citation>
    <scope>NUCLEOTIDE SEQUENCE [LARGE SCALE GENOMIC DNA]</scope>
    <source>
        <strain evidence="4 5">MTCC4038</strain>
    </source>
</reference>
<dbReference type="EMBL" id="JAWXYC010000004">
    <property type="protein sequence ID" value="MDX5952465.1"/>
    <property type="molecule type" value="Genomic_DNA"/>
</dbReference>
<dbReference type="InterPro" id="IPR015378">
    <property type="entry name" value="Transposase-like_Mu_C"/>
</dbReference>
<evidence type="ECO:0000259" key="2">
    <source>
        <dbReference type="PROSITE" id="PS50994"/>
    </source>
</evidence>
<dbReference type="Gene3D" id="3.30.420.10">
    <property type="entry name" value="Ribonuclease H-like superfamily/Ribonuclease H"/>
    <property type="match status" value="1"/>
</dbReference>
<dbReference type="Proteomes" id="UP001277471">
    <property type="component" value="Unassembled WGS sequence"/>
</dbReference>
<accession>A0A0P0EKB1</accession>
<dbReference type="GeneID" id="56449658"/>
<dbReference type="RefSeq" id="WP_059399005.1">
    <property type="nucleotide sequence ID" value="NZ_CP012914.1"/>
</dbReference>
<feature type="compositionally biased region" description="Basic and acidic residues" evidence="1">
    <location>
        <begin position="585"/>
        <end position="596"/>
    </location>
</feature>
<proteinExistence type="predicted"/>
<dbReference type="Pfam" id="PF09299">
    <property type="entry name" value="Mu-transpos_C"/>
    <property type="match status" value="1"/>
</dbReference>
<gene>
    <name evidence="4" type="ORF">D3868_07890</name>
    <name evidence="3" type="ORF">SIM66_14910</name>
</gene>
<dbReference type="InterPro" id="IPR036397">
    <property type="entry name" value="RNaseH_sf"/>
</dbReference>
<evidence type="ECO:0000313" key="3">
    <source>
        <dbReference type="EMBL" id="MDX5952465.1"/>
    </source>
</evidence>
<feature type="domain" description="Integrase catalytic" evidence="2">
    <location>
        <begin position="232"/>
        <end position="436"/>
    </location>
</feature>
<evidence type="ECO:0000313" key="4">
    <source>
        <dbReference type="EMBL" id="QCO08961.1"/>
    </source>
</evidence>
<organism evidence="4 5">
    <name type="scientific">Azospirillum brasilense</name>
    <dbReference type="NCBI Taxonomy" id="192"/>
    <lineage>
        <taxon>Bacteria</taxon>
        <taxon>Pseudomonadati</taxon>
        <taxon>Pseudomonadota</taxon>
        <taxon>Alphaproteobacteria</taxon>
        <taxon>Rhodospirillales</taxon>
        <taxon>Azospirillaceae</taxon>
        <taxon>Azospirillum</taxon>
    </lineage>
</organism>
<dbReference type="GO" id="GO:0003676">
    <property type="term" value="F:nucleic acid binding"/>
    <property type="evidence" value="ECO:0007669"/>
    <property type="project" value="InterPro"/>
</dbReference>
<dbReference type="SUPFAM" id="SSF53098">
    <property type="entry name" value="Ribonuclease H-like"/>
    <property type="match status" value="1"/>
</dbReference>
<feature type="region of interest" description="Disordered" evidence="1">
    <location>
        <begin position="572"/>
        <end position="635"/>
    </location>
</feature>
<protein>
    <submittedName>
        <fullName evidence="3">Mu transposase C-terminal domain-containing protein</fullName>
    </submittedName>
</protein>
<dbReference type="InterPro" id="IPR012337">
    <property type="entry name" value="RNaseH-like_sf"/>
</dbReference>
<dbReference type="AlphaFoldDB" id="A0A0P0EKB1"/>
<keyword evidence="6" id="KW-1185">Reference proteome</keyword>
<dbReference type="PROSITE" id="PS50994">
    <property type="entry name" value="INTEGRASE"/>
    <property type="match status" value="1"/>
</dbReference>
<dbReference type="KEGG" id="abf:AMK58_13625"/>
<evidence type="ECO:0000313" key="6">
    <source>
        <dbReference type="Proteomes" id="UP001277471"/>
    </source>
</evidence>
<dbReference type="Proteomes" id="UP000298774">
    <property type="component" value="Chromosome"/>
</dbReference>
<sequence>MTGDDLPAPLTFRLEPGTEVDLGGRIGVVVSVVSLDSVLVEDTVTGERRVRPTAVLAPWRGAAAAQRRAIPDLAEFTEPQLEVGRRRQDEIDALLALRRRSKQDVRAAADRLDLSVSTLYGLMHRYESEGSLTCLIPHAYRKRRRCKRIAPAAEQVITAVIEEVYVPTPGARPVDVIVEAQRRLRRANLGAVAPNTIRERIRELDPKEVDRARYGGMAAERRHHQTYGTHDPARWPLQRIQIDHTVADFFVVSPEDGDAVTRPVLTLAIDEYSRVVKGFYLSIHRPSTLSVAMALTHGILDKTEFCRRHKLESPYPVWGIDEAILTDNATEFDSRGLQLGCRQWRIRGEFRPLGQPYFGGRIERLVGTMMADVRLIPGYTFSSVAERGKDYDGRAGAALTLEEAEERIAVRIVDRYHRDKHSAIGTTPLKAYEHSFLGSDRLPGRGLPRMPADPGRLLKDFLPVEYRTVQSYGIRLNRLTYQSDLLRLFASRRDGRKYVVRYDPRNVSVVYFYNPETQEYYDVPQRDRHRPPVALWEVEQAVAELKRLGQDADDENAIYRAIERCRHIDAEAARKSAAARRRQERRREDAKAHTPERPTVTPSAPATPDAPSKPAEPAAPPARRVRPVADLEGWS</sequence>
<evidence type="ECO:0000256" key="1">
    <source>
        <dbReference type="SAM" id="MobiDB-lite"/>
    </source>
</evidence>